<dbReference type="PANTHER" id="PTHR32145:SF32">
    <property type="entry name" value="DIFLAVIN FLAVOPROTEIN A 4-RELATED"/>
    <property type="match status" value="1"/>
</dbReference>
<dbReference type="SMART" id="SM00903">
    <property type="entry name" value="Flavin_Reduct"/>
    <property type="match status" value="1"/>
</dbReference>
<dbReference type="Gene3D" id="3.60.15.10">
    <property type="entry name" value="Ribonuclease Z/Hydroxyacylglutathione hydrolase-like"/>
    <property type="match status" value="1"/>
</dbReference>
<dbReference type="PROSITE" id="PS50902">
    <property type="entry name" value="FLAVODOXIN_LIKE"/>
    <property type="match status" value="1"/>
</dbReference>
<dbReference type="PROSITE" id="PS00201">
    <property type="entry name" value="FLAVODOXIN"/>
    <property type="match status" value="1"/>
</dbReference>
<evidence type="ECO:0000256" key="6">
    <source>
        <dbReference type="ARBA" id="ARBA00023002"/>
    </source>
</evidence>
<evidence type="ECO:0000256" key="7">
    <source>
        <dbReference type="ARBA" id="ARBA00025633"/>
    </source>
</evidence>
<dbReference type="Gene3D" id="3.40.50.360">
    <property type="match status" value="1"/>
</dbReference>
<name>A0ABV0JRX9_9CYAN</name>
<gene>
    <name evidence="9" type="ORF">NDI37_17295</name>
</gene>
<dbReference type="InterPro" id="IPR029039">
    <property type="entry name" value="Flavoprotein-like_sf"/>
</dbReference>
<keyword evidence="4" id="KW-0813">Transport</keyword>
<dbReference type="Gene3D" id="2.30.110.10">
    <property type="entry name" value="Electron Transport, Fmn-binding Protein, Chain A"/>
    <property type="match status" value="1"/>
</dbReference>
<evidence type="ECO:0000256" key="3">
    <source>
        <dbReference type="ARBA" id="ARBA00007121"/>
    </source>
</evidence>
<keyword evidence="6" id="KW-0560">Oxidoreductase</keyword>
<dbReference type="Pfam" id="PF00258">
    <property type="entry name" value="Flavodoxin_1"/>
    <property type="match status" value="1"/>
</dbReference>
<sequence>MTTTKPRDVQVLPIGADTTVLRSRTWERLKFEVEYALQRGTTANSYLIQADKTALFDPPGESFTEIFLSALQQRIDVKKLDYVILGHVNPNRLFTLNALLKLAPQITFVCSNPGAKLLRELFKNTFNDTLQEHGLKIAVMRGEETLDLGNGHHLQFIPTPSPRWPDELCTHDPQTEILYTDKLFGAHICGDQVFDEGWTVFGEDRRYYFDSLMAPHARQVETALDKLRDFPARLYATGHGPLVRYSLIPLTQAYRQWSEKQRATETSVALIYASAYGNTATVAQAIATGITKAGVAVESINCEFAEPAEIQEAVEKSAGFIMGSPTLGGHAPTPIQTALGIVLSTATKTQLAGVFGSFGWSGEAIDLIEGKLKDAGYQFGFDPIRVKFKPTDVTLKYCEEVGTDFAQALKKAKKARVPKQQTSDSQTARIEQAVGRLVGSVCVVTTKQGELSGAMLASWVSQATFNPPGLTVAVAKDRAIESLMHSGGNFVLNILPEGKHLGLMKHFLKPFGPGEDRFAGVATQESENGCPILSDALAYLECSVRNRMECGDHWLIYSVVENGKLLQQEGVTAVHHRKSGSHY</sequence>
<comment type="function">
    <text evidence="7">Mediates electron transfer from NADH to oxygen, reducing it to water. This modular protein has 3 redox cofactors, in other organisms the same activity requires 2 or 3 proteins.</text>
</comment>
<comment type="similarity">
    <text evidence="2">In the C-terminal section; belongs to the flavodoxin reductase family.</text>
</comment>
<dbReference type="EMBL" id="JAMPKK010000039">
    <property type="protein sequence ID" value="MEP0866219.1"/>
    <property type="molecule type" value="Genomic_DNA"/>
</dbReference>
<dbReference type="InterPro" id="IPR012349">
    <property type="entry name" value="Split_barrel_FMN-bd"/>
</dbReference>
<organism evidence="9 10">
    <name type="scientific">Funiculus sociatus GB2-A5</name>
    <dbReference type="NCBI Taxonomy" id="2933946"/>
    <lineage>
        <taxon>Bacteria</taxon>
        <taxon>Bacillati</taxon>
        <taxon>Cyanobacteriota</taxon>
        <taxon>Cyanophyceae</taxon>
        <taxon>Coleofasciculales</taxon>
        <taxon>Coleofasciculaceae</taxon>
        <taxon>Funiculus</taxon>
    </lineage>
</organism>
<evidence type="ECO:0000256" key="5">
    <source>
        <dbReference type="ARBA" id="ARBA00022982"/>
    </source>
</evidence>
<keyword evidence="5" id="KW-0249">Electron transport</keyword>
<dbReference type="PANTHER" id="PTHR32145">
    <property type="entry name" value="DIFLAVIN FLAVOPROTEIN A 2-RELATED"/>
    <property type="match status" value="1"/>
</dbReference>
<dbReference type="SUPFAM" id="SSF52218">
    <property type="entry name" value="Flavoproteins"/>
    <property type="match status" value="1"/>
</dbReference>
<dbReference type="SUPFAM" id="SSF50475">
    <property type="entry name" value="FMN-binding split barrel"/>
    <property type="match status" value="1"/>
</dbReference>
<proteinExistence type="inferred from homology"/>
<accession>A0ABV0JRX9</accession>
<comment type="similarity">
    <text evidence="3">In the N-terminal section; belongs to the zinc metallo-hydrolase group 3 family.</text>
</comment>
<evidence type="ECO:0000256" key="2">
    <source>
        <dbReference type="ARBA" id="ARBA00006098"/>
    </source>
</evidence>
<protein>
    <submittedName>
        <fullName evidence="9">Diflavin flavoprotein</fullName>
    </submittedName>
</protein>
<feature type="domain" description="Flavodoxin-like" evidence="8">
    <location>
        <begin position="268"/>
        <end position="406"/>
    </location>
</feature>
<evidence type="ECO:0000313" key="10">
    <source>
        <dbReference type="Proteomes" id="UP001442494"/>
    </source>
</evidence>
<dbReference type="CDD" id="cd07709">
    <property type="entry name" value="flavodiiron_proteins_MBL-fold"/>
    <property type="match status" value="1"/>
</dbReference>
<dbReference type="Pfam" id="PF01613">
    <property type="entry name" value="Flavin_Reduct"/>
    <property type="match status" value="1"/>
</dbReference>
<evidence type="ECO:0000259" key="8">
    <source>
        <dbReference type="PROSITE" id="PS50902"/>
    </source>
</evidence>
<evidence type="ECO:0000313" key="9">
    <source>
        <dbReference type="EMBL" id="MEP0866219.1"/>
    </source>
</evidence>
<dbReference type="SMART" id="SM00849">
    <property type="entry name" value="Lactamase_B"/>
    <property type="match status" value="1"/>
</dbReference>
<dbReference type="InterPro" id="IPR001279">
    <property type="entry name" value="Metallo-B-lactamas"/>
</dbReference>
<comment type="cofactor">
    <cofactor evidence="1">
        <name>Fe cation</name>
        <dbReference type="ChEBI" id="CHEBI:24875"/>
    </cofactor>
</comment>
<dbReference type="InterPro" id="IPR045761">
    <property type="entry name" value="ODP_dom"/>
</dbReference>
<dbReference type="InterPro" id="IPR036866">
    <property type="entry name" value="RibonucZ/Hydroxyglut_hydro"/>
</dbReference>
<dbReference type="SUPFAM" id="SSF56281">
    <property type="entry name" value="Metallo-hydrolase/oxidoreductase"/>
    <property type="match status" value="1"/>
</dbReference>
<keyword evidence="10" id="KW-1185">Reference proteome</keyword>
<dbReference type="RefSeq" id="WP_190426519.1">
    <property type="nucleotide sequence ID" value="NZ_JAMPKK010000039.1"/>
</dbReference>
<dbReference type="InterPro" id="IPR002563">
    <property type="entry name" value="Flavin_Rdtase-like_dom"/>
</dbReference>
<evidence type="ECO:0000256" key="1">
    <source>
        <dbReference type="ARBA" id="ARBA00001962"/>
    </source>
</evidence>
<comment type="caution">
    <text evidence="9">The sequence shown here is derived from an EMBL/GenBank/DDBJ whole genome shotgun (WGS) entry which is preliminary data.</text>
</comment>
<dbReference type="InterPro" id="IPR051285">
    <property type="entry name" value="NADH_oxidoreductase_modular"/>
</dbReference>
<dbReference type="Pfam" id="PF19583">
    <property type="entry name" value="ODP"/>
    <property type="match status" value="1"/>
</dbReference>
<dbReference type="Proteomes" id="UP001442494">
    <property type="component" value="Unassembled WGS sequence"/>
</dbReference>
<dbReference type="InterPro" id="IPR008254">
    <property type="entry name" value="Flavodoxin/NO_synth"/>
</dbReference>
<reference evidence="9 10" key="1">
    <citation type="submission" date="2022-04" db="EMBL/GenBank/DDBJ databases">
        <title>Positive selection, recombination, and allopatry shape intraspecific diversity of widespread and dominant cyanobacteria.</title>
        <authorList>
            <person name="Wei J."/>
            <person name="Shu W."/>
            <person name="Hu C."/>
        </authorList>
    </citation>
    <scope>NUCLEOTIDE SEQUENCE [LARGE SCALE GENOMIC DNA]</scope>
    <source>
        <strain evidence="9 10">GB2-A5</strain>
    </source>
</reference>
<evidence type="ECO:0000256" key="4">
    <source>
        <dbReference type="ARBA" id="ARBA00022448"/>
    </source>
</evidence>
<dbReference type="InterPro" id="IPR001226">
    <property type="entry name" value="Flavodoxin_CS"/>
</dbReference>